<name>A0AAW0M896_QUESU</name>
<gene>
    <name evidence="1" type="ORF">CFP56_002156</name>
</gene>
<sequence length="539" mass="61504">MHTWQSYRNVQELRAASIHVERSKEKGSCLSDISFTTLIVDDSTRPKFLKLNILREASETSSGVTEDAQTNSISIESTTLEANIDAVMEARNKVTLSPAPKIQKVIFLLRDNEDFFQKHYEPKAVSLGPIHHGNARYQLGENYKLVLTYEFVKGSKEKINYLYKMIGEKINELKDCFEKGVIENCDDESLIWMLLVDGCATLQYIYCAANSKFEDLNIKPDSVAFTQQDLFLLENQLPYRLLKWLMSWSGNEADLKQSIIDYINWHVNVPLPEDQLPVFSCRWLSSLSWNWSPCQSSNILLVNGNGNGDPIHLLDLLRTCLLGKPQQRSHPDPKKPKVQTWHSYRNVQELRAAGIHVERSKKKQSCLSDISLTKFGCLGYLWLPPISVDDSTKPKFLNLIAYEMCLDFKNDFGITSYISFLDSLIDESSDVKMLRKAGILYNCLGSDDEVAQVFNEIGKDLVPNIKIYSDVKSQIQDLYKKQCRTWIAQFFHDHFSSPWTSLAFVGALLALILTIIQTNYAVNSPPGPCDNFCKNFTRN</sequence>
<evidence type="ECO:0000313" key="1">
    <source>
        <dbReference type="EMBL" id="KAK7859840.1"/>
    </source>
</evidence>
<proteinExistence type="predicted"/>
<accession>A0AAW0M896</accession>
<evidence type="ECO:0000313" key="2">
    <source>
        <dbReference type="Proteomes" id="UP000237347"/>
    </source>
</evidence>
<comment type="caution">
    <text evidence="1">The sequence shown here is derived from an EMBL/GenBank/DDBJ whole genome shotgun (WGS) entry which is preliminary data.</text>
</comment>
<dbReference type="AlphaFoldDB" id="A0AAW0M896"/>
<dbReference type="InterPro" id="IPR004158">
    <property type="entry name" value="DUF247_pln"/>
</dbReference>
<dbReference type="PANTHER" id="PTHR31170">
    <property type="entry name" value="BNAC04G53230D PROTEIN"/>
    <property type="match status" value="1"/>
</dbReference>
<dbReference type="PANTHER" id="PTHR31170:SF25">
    <property type="entry name" value="BNAA09G04570D PROTEIN"/>
    <property type="match status" value="1"/>
</dbReference>
<protein>
    <submittedName>
        <fullName evidence="1">Upf0481 protein</fullName>
    </submittedName>
</protein>
<reference evidence="1 2" key="1">
    <citation type="journal article" date="2018" name="Sci. Data">
        <title>The draft genome sequence of cork oak.</title>
        <authorList>
            <person name="Ramos A.M."/>
            <person name="Usie A."/>
            <person name="Barbosa P."/>
            <person name="Barros P.M."/>
            <person name="Capote T."/>
            <person name="Chaves I."/>
            <person name="Simoes F."/>
            <person name="Abreu I."/>
            <person name="Carrasquinho I."/>
            <person name="Faro C."/>
            <person name="Guimaraes J.B."/>
            <person name="Mendonca D."/>
            <person name="Nobrega F."/>
            <person name="Rodrigues L."/>
            <person name="Saibo N.J.M."/>
            <person name="Varela M.C."/>
            <person name="Egas C."/>
            <person name="Matos J."/>
            <person name="Miguel C.M."/>
            <person name="Oliveira M.M."/>
            <person name="Ricardo C.P."/>
            <person name="Goncalves S."/>
        </authorList>
    </citation>
    <scope>NUCLEOTIDE SEQUENCE [LARGE SCALE GENOMIC DNA]</scope>
    <source>
        <strain evidence="2">cv. HL8</strain>
    </source>
</reference>
<dbReference type="Proteomes" id="UP000237347">
    <property type="component" value="Unassembled WGS sequence"/>
</dbReference>
<keyword evidence="2" id="KW-1185">Reference proteome</keyword>
<organism evidence="1 2">
    <name type="scientific">Quercus suber</name>
    <name type="common">Cork oak</name>
    <dbReference type="NCBI Taxonomy" id="58331"/>
    <lineage>
        <taxon>Eukaryota</taxon>
        <taxon>Viridiplantae</taxon>
        <taxon>Streptophyta</taxon>
        <taxon>Embryophyta</taxon>
        <taxon>Tracheophyta</taxon>
        <taxon>Spermatophyta</taxon>
        <taxon>Magnoliopsida</taxon>
        <taxon>eudicotyledons</taxon>
        <taxon>Gunneridae</taxon>
        <taxon>Pentapetalae</taxon>
        <taxon>rosids</taxon>
        <taxon>fabids</taxon>
        <taxon>Fagales</taxon>
        <taxon>Fagaceae</taxon>
        <taxon>Quercus</taxon>
    </lineage>
</organism>
<dbReference type="EMBL" id="PKMF04000010">
    <property type="protein sequence ID" value="KAK7859840.1"/>
    <property type="molecule type" value="Genomic_DNA"/>
</dbReference>
<dbReference type="Pfam" id="PF03140">
    <property type="entry name" value="DUF247"/>
    <property type="match status" value="1"/>
</dbReference>